<accession>A0A1C4YY04</accession>
<dbReference type="EMBL" id="FMCR01000005">
    <property type="protein sequence ID" value="SCF25639.1"/>
    <property type="molecule type" value="Genomic_DNA"/>
</dbReference>
<dbReference type="Proteomes" id="UP000198864">
    <property type="component" value="Unassembled WGS sequence"/>
</dbReference>
<sequence length="305" mass="33714">MTETPRPARAGQDAVAEQGRVCALAVRGVRDLQNVTAAHPELFDAAPFDAALLSSVATAIAFTAPWHTAAELRITTRTLLWVFAADWQVDYLARSVDDVREMVTDCLAVADGAAPPPGRHLARLLADLRDELTTVPAFARLRPIWRDELARMLAAVAREWDWKHLPTDPTTGRRLPDLDRYLDNADNLACSFVNVTHWIATGDEKTLAQLTDLLDAGRGVQRVLRLVNDLATQGRDAEWGDLNALLLVDDPAQVHDRLAELTARSRGDLAALAERCPRQADYLGRQISFTGGFYQLSDFWGARDE</sequence>
<dbReference type="STRING" id="285676.GA0070561_4679"/>
<proteinExistence type="predicted"/>
<name>A0A1C4YY04_9ACTN</name>
<dbReference type="Gene3D" id="1.10.600.10">
    <property type="entry name" value="Farnesyl Diphosphate Synthase"/>
    <property type="match status" value="1"/>
</dbReference>
<evidence type="ECO:0000313" key="1">
    <source>
        <dbReference type="EMBL" id="SCF25639.1"/>
    </source>
</evidence>
<protein>
    <recommendedName>
        <fullName evidence="3">Terpene synthase family, metal binding domain</fullName>
    </recommendedName>
</protein>
<dbReference type="SUPFAM" id="SSF48576">
    <property type="entry name" value="Terpenoid synthases"/>
    <property type="match status" value="1"/>
</dbReference>
<dbReference type="AlphaFoldDB" id="A0A1C4YY04"/>
<evidence type="ECO:0000313" key="2">
    <source>
        <dbReference type="Proteomes" id="UP000198864"/>
    </source>
</evidence>
<reference evidence="1 2" key="1">
    <citation type="submission" date="2016-06" db="EMBL/GenBank/DDBJ databases">
        <authorList>
            <person name="Kjaerup R.B."/>
            <person name="Dalgaard T.S."/>
            <person name="Juul-Madsen H.R."/>
        </authorList>
    </citation>
    <scope>NUCLEOTIDE SEQUENCE [LARGE SCALE GENOMIC DNA]</scope>
    <source>
        <strain evidence="1 2">DSM 44871</strain>
    </source>
</reference>
<evidence type="ECO:0008006" key="3">
    <source>
        <dbReference type="Google" id="ProtNLM"/>
    </source>
</evidence>
<dbReference type="InterPro" id="IPR008949">
    <property type="entry name" value="Isoprenoid_synthase_dom_sf"/>
</dbReference>
<organism evidence="1 2">
    <name type="scientific">Micromonospora saelicesensis</name>
    <dbReference type="NCBI Taxonomy" id="285676"/>
    <lineage>
        <taxon>Bacteria</taxon>
        <taxon>Bacillati</taxon>
        <taxon>Actinomycetota</taxon>
        <taxon>Actinomycetes</taxon>
        <taxon>Micromonosporales</taxon>
        <taxon>Micromonosporaceae</taxon>
        <taxon>Micromonospora</taxon>
    </lineage>
</organism>
<dbReference type="RefSeq" id="WP_091403752.1">
    <property type="nucleotide sequence ID" value="NZ_FMCR01000005.1"/>
</dbReference>
<gene>
    <name evidence="1" type="ORF">GA0070561_4679</name>
</gene>
<dbReference type="Pfam" id="PF19086">
    <property type="entry name" value="Terpene_syn_C_2"/>
    <property type="match status" value="1"/>
</dbReference>